<name>A0A078AX24_STYLE</name>
<dbReference type="AlphaFoldDB" id="A0A078AX24"/>
<keyword evidence="2" id="KW-1185">Reference proteome</keyword>
<protein>
    <submittedName>
        <fullName evidence="1">Uncharacterized protein</fullName>
    </submittedName>
</protein>
<reference evidence="1 2" key="1">
    <citation type="submission" date="2014-06" db="EMBL/GenBank/DDBJ databases">
        <authorList>
            <person name="Swart Estienne"/>
        </authorList>
    </citation>
    <scope>NUCLEOTIDE SEQUENCE [LARGE SCALE GENOMIC DNA]</scope>
    <source>
        <strain evidence="1 2">130c</strain>
    </source>
</reference>
<sequence length="435" mass="53053">MCKFWYQLGNEIHFEIKFQKVNNNILEYENVEKGILIQSSRSNIDMIELMTFKIYFNSDEAKKYEKGLSQKISDDKINVLIEKWITDYENDIYEKEKYPRKINELKQDIQGEREGKNLHGQYWNERWYGSWDKKYQGWKKQTFEENESVRLELGESHDQTSEVSIRNEQWQEKLEKQNDYWENSWEQIISYDQNLQNCDLVREGKKSFKNNRSYIYQEEWKEYKSGEIKVVKFKDDGFGQKNHEYYSLFKKDDIIEYELKQGSIEDVSKNVKVEISQGKTFKGLYDEWNNERIVDFNQGFEKVSNTGKNHLGEWKETWGEQNNVKWAYKEGTNFFTSEQWKEEWYEKRSSQNEIEEHKVEKWGRNNQEEWNEKWGEVYNGDKKEKWADKWTVDIQSGYKRGVNWGHQLDEELKPKHHWVEQWDNNGTIVKRQENY</sequence>
<dbReference type="EMBL" id="CCKQ01013653">
    <property type="protein sequence ID" value="CDW85343.1"/>
    <property type="molecule type" value="Genomic_DNA"/>
</dbReference>
<dbReference type="OrthoDB" id="343842at2759"/>
<evidence type="ECO:0000313" key="2">
    <source>
        <dbReference type="Proteomes" id="UP000039865"/>
    </source>
</evidence>
<evidence type="ECO:0000313" key="1">
    <source>
        <dbReference type="EMBL" id="CDW85343.1"/>
    </source>
</evidence>
<organism evidence="1 2">
    <name type="scientific">Stylonychia lemnae</name>
    <name type="common">Ciliate</name>
    <dbReference type="NCBI Taxonomy" id="5949"/>
    <lineage>
        <taxon>Eukaryota</taxon>
        <taxon>Sar</taxon>
        <taxon>Alveolata</taxon>
        <taxon>Ciliophora</taxon>
        <taxon>Intramacronucleata</taxon>
        <taxon>Spirotrichea</taxon>
        <taxon>Stichotrichia</taxon>
        <taxon>Sporadotrichida</taxon>
        <taxon>Oxytrichidae</taxon>
        <taxon>Stylonychinae</taxon>
        <taxon>Stylonychia</taxon>
    </lineage>
</organism>
<dbReference type="InParanoid" id="A0A078AX24"/>
<proteinExistence type="predicted"/>
<accession>A0A078AX24</accession>
<gene>
    <name evidence="1" type="primary">Contig8799.g9397</name>
    <name evidence="1" type="ORF">STYLEM_14418</name>
</gene>
<dbReference type="Proteomes" id="UP000039865">
    <property type="component" value="Unassembled WGS sequence"/>
</dbReference>